<dbReference type="HOGENOM" id="CLU_056123_1_0_2"/>
<evidence type="ECO:0000256" key="6">
    <source>
        <dbReference type="ARBA" id="ARBA00022705"/>
    </source>
</evidence>
<sequence length="364" mass="43766">MFNENINIEEINPLFNEIKKLYRQYFEYSIKRKWLEVPADIQYREIGYGYLKKVDDRNIVFNNEMDYKKWVLKKSPFHLYKSLTYTELPEKKGGASQKRLIKREIAFDIDVHMTKRCTHKDEGWICEHCLEEAKNQTHILIDEFLIPDFGLSPKDLRIVFSGNRGYHIYLNPTDEEIKNTIEHWSRYQRRYFIEYILGKNLNLNIVGSGWRRRILKQFKEKTPKLGTKQFEKNPNWKAIIDKKSNANKIMDRINYTKNRLELDEKVMEDDIRLLRTIGSLHGYTGFMVKEIKYHSLEVFNPLNHAVFSKFHKKYEKYYVVKINQKLDDLTINGETYNHKNTEIPPSYLLFLFGHNIDMEVKNIQ</sequence>
<evidence type="ECO:0000256" key="11">
    <source>
        <dbReference type="HAMAP-Rule" id="MF_00700"/>
    </source>
</evidence>
<keyword evidence="7 11" id="KW-0479">Metal-binding</keyword>
<dbReference type="GO" id="GO:0000428">
    <property type="term" value="C:DNA-directed RNA polymerase complex"/>
    <property type="evidence" value="ECO:0007669"/>
    <property type="project" value="UniProtKB-KW"/>
</dbReference>
<dbReference type="InterPro" id="IPR002755">
    <property type="entry name" value="DNA_primase_S"/>
</dbReference>
<accession>A6UVE2</accession>
<dbReference type="EMBL" id="CP000743">
    <property type="protein sequence ID" value="ABR56464.1"/>
    <property type="molecule type" value="Genomic_DNA"/>
</dbReference>
<dbReference type="EC" id="2.7.7.-" evidence="11"/>
<evidence type="ECO:0000313" key="14">
    <source>
        <dbReference type="EMBL" id="ABR56464.1"/>
    </source>
</evidence>
<evidence type="ECO:0000256" key="7">
    <source>
        <dbReference type="ARBA" id="ARBA00022723"/>
    </source>
</evidence>
<dbReference type="GO" id="GO:0046872">
    <property type="term" value="F:metal ion binding"/>
    <property type="evidence" value="ECO:0007669"/>
    <property type="project" value="UniProtKB-KW"/>
</dbReference>
<feature type="active site" evidence="11">
    <location>
        <position position="110"/>
    </location>
</feature>
<evidence type="ECO:0000313" key="15">
    <source>
        <dbReference type="Proteomes" id="UP000001106"/>
    </source>
</evidence>
<dbReference type="Gene3D" id="3.90.920.10">
    <property type="entry name" value="DNA primase, PRIM domain"/>
    <property type="match status" value="1"/>
</dbReference>
<feature type="active site" evidence="11">
    <location>
        <position position="108"/>
    </location>
</feature>
<evidence type="ECO:0000256" key="9">
    <source>
        <dbReference type="ARBA" id="ARBA00023163"/>
    </source>
</evidence>
<organism evidence="14 15">
    <name type="scientific">Methanococcus aeolicus (strain ATCC BAA-1280 / DSM 17508 / OCM 812 / Nankai-3)</name>
    <dbReference type="NCBI Taxonomy" id="419665"/>
    <lineage>
        <taxon>Archaea</taxon>
        <taxon>Methanobacteriati</taxon>
        <taxon>Methanobacteriota</taxon>
        <taxon>Methanomada group</taxon>
        <taxon>Methanococci</taxon>
        <taxon>Methanococcales</taxon>
        <taxon>Methanococcaceae</taxon>
        <taxon>Methanococcus</taxon>
    </lineage>
</organism>
<keyword evidence="3 11" id="KW-0639">Primosome</keyword>
<evidence type="ECO:0000256" key="2">
    <source>
        <dbReference type="ARBA" id="ARBA00022478"/>
    </source>
</evidence>
<dbReference type="KEGG" id="mae:Maeo_0882"/>
<keyword evidence="6 11" id="KW-0235">DNA replication</keyword>
<dbReference type="STRING" id="419665.Maeo_0882"/>
<keyword evidence="10 11" id="KW-0464">Manganese</keyword>
<proteinExistence type="inferred from homology"/>
<comment type="similarity">
    <text evidence="1 11 12">Belongs to the eukaryotic-type primase small subunit family.</text>
</comment>
<dbReference type="eggNOG" id="arCOG04110">
    <property type="taxonomic scope" value="Archaea"/>
</dbReference>
<dbReference type="SUPFAM" id="SSF56747">
    <property type="entry name" value="Prim-pol domain"/>
    <property type="match status" value="1"/>
</dbReference>
<dbReference type="OrthoDB" id="31125at2157"/>
<dbReference type="GO" id="GO:0003899">
    <property type="term" value="F:DNA-directed RNA polymerase activity"/>
    <property type="evidence" value="ECO:0007669"/>
    <property type="project" value="UniProtKB-UniRule"/>
</dbReference>
<keyword evidence="15" id="KW-1185">Reference proteome</keyword>
<dbReference type="AlphaFoldDB" id="A6UVE2"/>
<dbReference type="Proteomes" id="UP000001106">
    <property type="component" value="Chromosome"/>
</dbReference>
<evidence type="ECO:0000256" key="5">
    <source>
        <dbReference type="ARBA" id="ARBA00022695"/>
    </source>
</evidence>
<protein>
    <recommendedName>
        <fullName evidence="11">DNA primase small subunit PriS</fullName>
        <ecNumber evidence="11">2.7.7.-</ecNumber>
    </recommendedName>
</protein>
<evidence type="ECO:0000256" key="13">
    <source>
        <dbReference type="RuleBase" id="RU004224"/>
    </source>
</evidence>
<keyword evidence="5 11" id="KW-0548">Nucleotidyltransferase</keyword>
<reference evidence="14" key="1">
    <citation type="submission" date="2007-06" db="EMBL/GenBank/DDBJ databases">
        <title>Complete sequence of Methanococcus aeolicus Nankai-3.</title>
        <authorList>
            <consortium name="US DOE Joint Genome Institute"/>
            <person name="Copeland A."/>
            <person name="Lucas S."/>
            <person name="Lapidus A."/>
            <person name="Barry K."/>
            <person name="Glavina del Rio T."/>
            <person name="Dalin E."/>
            <person name="Tice H."/>
            <person name="Pitluck S."/>
            <person name="Chain P."/>
            <person name="Malfatti S."/>
            <person name="Shin M."/>
            <person name="Vergez L."/>
            <person name="Schmutz J."/>
            <person name="Larimer F."/>
            <person name="Land M."/>
            <person name="Hauser L."/>
            <person name="Kyrpides N."/>
            <person name="Lykidis A."/>
            <person name="Sieprawska-Lupa M."/>
            <person name="Whitman W.B."/>
            <person name="Richardson P."/>
        </authorList>
    </citation>
    <scope>NUCLEOTIDE SEQUENCE [LARGE SCALE GENOMIC DNA]</scope>
    <source>
        <strain evidence="14">Nankai-3</strain>
    </source>
</reference>
<dbReference type="Pfam" id="PF01896">
    <property type="entry name" value="DNA_primase_S"/>
    <property type="match status" value="1"/>
</dbReference>
<evidence type="ECO:0000256" key="1">
    <source>
        <dbReference type="ARBA" id="ARBA00009762"/>
    </source>
</evidence>
<dbReference type="GO" id="GO:0006269">
    <property type="term" value="P:DNA replication, synthesis of primer"/>
    <property type="evidence" value="ECO:0007669"/>
    <property type="project" value="UniProtKB-UniRule"/>
</dbReference>
<gene>
    <name evidence="11" type="primary">priS</name>
    <name evidence="14" type="ordered locus">Maeo_0882</name>
</gene>
<dbReference type="InterPro" id="IPR014052">
    <property type="entry name" value="DNA_primase_ssu_euk/arc"/>
</dbReference>
<comment type="cofactor">
    <cofactor evidence="11">
        <name>Mg(2+)</name>
        <dbReference type="ChEBI" id="CHEBI:18420"/>
    </cofactor>
    <cofactor evidence="11">
        <name>Mn(2+)</name>
        <dbReference type="ChEBI" id="CHEBI:29035"/>
    </cofactor>
</comment>
<keyword evidence="8 11" id="KW-0460">Magnesium</keyword>
<name>A6UVE2_META3</name>
<evidence type="ECO:0000256" key="10">
    <source>
        <dbReference type="ARBA" id="ARBA00023211"/>
    </source>
</evidence>
<keyword evidence="9 11" id="KW-0804">Transcription</keyword>
<dbReference type="PANTHER" id="PTHR10536">
    <property type="entry name" value="DNA PRIMASE SMALL SUBUNIT"/>
    <property type="match status" value="1"/>
</dbReference>
<evidence type="ECO:0000256" key="12">
    <source>
        <dbReference type="RuleBase" id="RU003514"/>
    </source>
</evidence>
<comment type="function">
    <text evidence="13">RNA polymerase that catalyzes the synthesis of short RNA molecules used as primers for DNA polymerase during DNA replication.</text>
</comment>
<evidence type="ECO:0000256" key="3">
    <source>
        <dbReference type="ARBA" id="ARBA00022515"/>
    </source>
</evidence>
<feature type="active site" evidence="11">
    <location>
        <position position="263"/>
    </location>
</feature>
<keyword evidence="4 11" id="KW-0808">Transferase</keyword>
<comment type="function">
    <text evidence="11">Catalytic subunit of DNA primase, an RNA polymerase that catalyzes the synthesis of short RNA molecules used as primers for DNA polymerase during DNA replication. The small subunit contains the primase catalytic core and has DNA synthesis activity on its own. Binding to the large subunit stabilizes and modulates the activity, increasing the rate of DNA synthesis while decreasing the length of the DNA fragments, and conferring RNA synthesis capability. The DNA polymerase activity may enable DNA primase to also catalyze primer extension after primer synthesis. May also play a role in DNA repair.</text>
</comment>
<dbReference type="InterPro" id="IPR023639">
    <property type="entry name" value="DNA_primase_ssu_PriS"/>
</dbReference>
<keyword evidence="2 11" id="KW-0240">DNA-directed RNA polymerase</keyword>
<dbReference type="GeneID" id="5327157"/>
<dbReference type="NCBIfam" id="TIGR00335">
    <property type="entry name" value="primase_sml"/>
    <property type="match status" value="1"/>
</dbReference>
<evidence type="ECO:0000256" key="8">
    <source>
        <dbReference type="ARBA" id="ARBA00022842"/>
    </source>
</evidence>
<dbReference type="GO" id="GO:1990077">
    <property type="term" value="C:primosome complex"/>
    <property type="evidence" value="ECO:0007669"/>
    <property type="project" value="UniProtKB-KW"/>
</dbReference>
<dbReference type="HAMAP" id="MF_00700">
    <property type="entry name" value="DNA_primase_sml_arc"/>
    <property type="match status" value="1"/>
</dbReference>
<dbReference type="RefSeq" id="WP_011973596.1">
    <property type="nucleotide sequence ID" value="NC_009635.1"/>
</dbReference>
<comment type="subunit">
    <text evidence="11">Heterodimer of a small subunit (PriS) and a large subunit (PriL).</text>
</comment>
<evidence type="ECO:0000256" key="4">
    <source>
        <dbReference type="ARBA" id="ARBA00022679"/>
    </source>
</evidence>